<dbReference type="Proteomes" id="UP000199478">
    <property type="component" value="Unassembled WGS sequence"/>
</dbReference>
<keyword evidence="3" id="KW-0472">Membrane</keyword>
<evidence type="ECO:0000313" key="8">
    <source>
        <dbReference type="Proteomes" id="UP000199478"/>
    </source>
</evidence>
<comment type="similarity">
    <text evidence="4">Belongs to the Omp25/RopB family.</text>
</comment>
<evidence type="ECO:0000256" key="2">
    <source>
        <dbReference type="ARBA" id="ARBA00022729"/>
    </source>
</evidence>
<feature type="signal peptide" evidence="5">
    <location>
        <begin position="1"/>
        <end position="24"/>
    </location>
</feature>
<reference evidence="8" key="1">
    <citation type="submission" date="2016-10" db="EMBL/GenBank/DDBJ databases">
        <authorList>
            <person name="Varghese N."/>
            <person name="Submissions S."/>
        </authorList>
    </citation>
    <scope>NUCLEOTIDE SEQUENCE [LARGE SCALE GENOMIC DNA]</scope>
    <source>
        <strain evidence="8">DSM 26879</strain>
    </source>
</reference>
<dbReference type="InterPro" id="IPR027385">
    <property type="entry name" value="Beta-barrel_OMP"/>
</dbReference>
<proteinExistence type="inferred from homology"/>
<comment type="subcellular location">
    <subcellularLocation>
        <location evidence="1">Membrane</location>
    </subcellularLocation>
</comment>
<dbReference type="STRING" id="390270.SAMN04488005_1098"/>
<dbReference type="EMBL" id="FOYP01000001">
    <property type="protein sequence ID" value="SFR37325.1"/>
    <property type="molecule type" value="Genomic_DNA"/>
</dbReference>
<dbReference type="PANTHER" id="PTHR34001:SF3">
    <property type="entry name" value="BLL7405 PROTEIN"/>
    <property type="match status" value="1"/>
</dbReference>
<feature type="chain" id="PRO_5011647957" evidence="5">
    <location>
        <begin position="25"/>
        <end position="249"/>
    </location>
</feature>
<dbReference type="InterPro" id="IPR011250">
    <property type="entry name" value="OMP/PagP_B-barrel"/>
</dbReference>
<organism evidence="7 8">
    <name type="scientific">Yoonia tamlensis</name>
    <dbReference type="NCBI Taxonomy" id="390270"/>
    <lineage>
        <taxon>Bacteria</taxon>
        <taxon>Pseudomonadati</taxon>
        <taxon>Pseudomonadota</taxon>
        <taxon>Alphaproteobacteria</taxon>
        <taxon>Rhodobacterales</taxon>
        <taxon>Paracoccaceae</taxon>
        <taxon>Yoonia</taxon>
    </lineage>
</organism>
<evidence type="ECO:0000313" key="7">
    <source>
        <dbReference type="EMBL" id="SFR37325.1"/>
    </source>
</evidence>
<keyword evidence="8" id="KW-1185">Reference proteome</keyword>
<evidence type="ECO:0000256" key="4">
    <source>
        <dbReference type="ARBA" id="ARBA00038306"/>
    </source>
</evidence>
<dbReference type="PANTHER" id="PTHR34001">
    <property type="entry name" value="BLL7405 PROTEIN"/>
    <property type="match status" value="1"/>
</dbReference>
<gene>
    <name evidence="7" type="ORF">SAMN04488005_1098</name>
</gene>
<dbReference type="RefSeq" id="WP_090197415.1">
    <property type="nucleotide sequence ID" value="NZ_FOYP01000001.1"/>
</dbReference>
<dbReference type="AlphaFoldDB" id="A0A1I6G553"/>
<evidence type="ECO:0000259" key="6">
    <source>
        <dbReference type="Pfam" id="PF13505"/>
    </source>
</evidence>
<dbReference type="GO" id="GO:0016020">
    <property type="term" value="C:membrane"/>
    <property type="evidence" value="ECO:0007669"/>
    <property type="project" value="UniProtKB-SubCell"/>
</dbReference>
<name>A0A1I6G553_9RHOB</name>
<sequence length="249" mass="25717">MKLQLLKNSLLAGASVLLVQPAFAGSLAEPIVETAVVAPQAAAVTDWSGAYAGGTLGGVSGSSLFCEDGYDDTCEGNPSDRDLPMPAPEGTIFGLTAGYNWQRGNLVYGVEADISKASAEGGAESTIDYGCGIGECRTDILAAATLRGRVGYATGQWLPYATAGVGALEVEVGFPEFDPATMNTARVTTPVAGLGVEYMMNSGLSLKAEALYFFESEELVEAANDPCGDPCGATAIDATIVRFGVNYHF</sequence>
<dbReference type="OrthoDB" id="268975at2"/>
<dbReference type="Gene3D" id="2.40.160.20">
    <property type="match status" value="1"/>
</dbReference>
<accession>A0A1I6G553</accession>
<dbReference type="Pfam" id="PF13505">
    <property type="entry name" value="OMP_b-brl"/>
    <property type="match status" value="1"/>
</dbReference>
<evidence type="ECO:0000256" key="1">
    <source>
        <dbReference type="ARBA" id="ARBA00004370"/>
    </source>
</evidence>
<dbReference type="SUPFAM" id="SSF56925">
    <property type="entry name" value="OMPA-like"/>
    <property type="match status" value="1"/>
</dbReference>
<keyword evidence="2 5" id="KW-0732">Signal</keyword>
<evidence type="ECO:0000256" key="3">
    <source>
        <dbReference type="ARBA" id="ARBA00023136"/>
    </source>
</evidence>
<protein>
    <submittedName>
        <fullName evidence="7">Outer membrane immunogenic protein</fullName>
    </submittedName>
</protein>
<dbReference type="InterPro" id="IPR051692">
    <property type="entry name" value="OMP-like"/>
</dbReference>
<feature type="domain" description="Outer membrane protein beta-barrel" evidence="6">
    <location>
        <begin position="36"/>
        <end position="249"/>
    </location>
</feature>
<evidence type="ECO:0000256" key="5">
    <source>
        <dbReference type="SAM" id="SignalP"/>
    </source>
</evidence>